<dbReference type="RefSeq" id="WP_167227595.1">
    <property type="nucleotide sequence ID" value="NZ_JAAQPH010000015.1"/>
</dbReference>
<proteinExistence type="inferred from homology"/>
<evidence type="ECO:0000256" key="6">
    <source>
        <dbReference type="ARBA" id="ARBA00022723"/>
    </source>
</evidence>
<evidence type="ECO:0000256" key="13">
    <source>
        <dbReference type="PIRSR" id="PIRSR606262-2"/>
    </source>
</evidence>
<evidence type="ECO:0000256" key="12">
    <source>
        <dbReference type="PIRSR" id="PIRSR606262-1"/>
    </source>
</evidence>
<dbReference type="SUPFAM" id="SSF53927">
    <property type="entry name" value="Cytidine deaminase-like"/>
    <property type="match status" value="1"/>
</dbReference>
<dbReference type="InterPro" id="IPR016193">
    <property type="entry name" value="Cytidine_deaminase-like"/>
</dbReference>
<evidence type="ECO:0000256" key="14">
    <source>
        <dbReference type="PIRSR" id="PIRSR606262-3"/>
    </source>
</evidence>
<comment type="cofactor">
    <cofactor evidence="1 14 15">
        <name>Zn(2+)</name>
        <dbReference type="ChEBI" id="CHEBI:29105"/>
    </cofactor>
</comment>
<comment type="caution">
    <text evidence="17">The sequence shown here is derived from an EMBL/GenBank/DDBJ whole genome shotgun (WGS) entry which is preliminary data.</text>
</comment>
<evidence type="ECO:0000256" key="5">
    <source>
        <dbReference type="ARBA" id="ARBA00018266"/>
    </source>
</evidence>
<dbReference type="NCBIfam" id="TIGR01354">
    <property type="entry name" value="cyt_deam_tetra"/>
    <property type="match status" value="1"/>
</dbReference>
<dbReference type="Proteomes" id="UP000761264">
    <property type="component" value="Unassembled WGS sequence"/>
</dbReference>
<dbReference type="InterPro" id="IPR002125">
    <property type="entry name" value="CMP_dCMP_dom"/>
</dbReference>
<dbReference type="Pfam" id="PF00383">
    <property type="entry name" value="dCMP_cyt_deam_1"/>
    <property type="match status" value="1"/>
</dbReference>
<dbReference type="Gene3D" id="3.40.140.10">
    <property type="entry name" value="Cytidine Deaminase, domain 2"/>
    <property type="match status" value="1"/>
</dbReference>
<dbReference type="GO" id="GO:0008270">
    <property type="term" value="F:zinc ion binding"/>
    <property type="evidence" value="ECO:0007669"/>
    <property type="project" value="UniProtKB-UniRule"/>
</dbReference>
<keyword evidence="6 14" id="KW-0479">Metal-binding</keyword>
<evidence type="ECO:0000256" key="4">
    <source>
        <dbReference type="ARBA" id="ARBA00012783"/>
    </source>
</evidence>
<feature type="binding site" evidence="13">
    <location>
        <begin position="41"/>
        <end position="47"/>
    </location>
    <ligand>
        <name>substrate</name>
    </ligand>
</feature>
<keyword evidence="7 15" id="KW-0378">Hydrolase</keyword>
<evidence type="ECO:0000256" key="2">
    <source>
        <dbReference type="ARBA" id="ARBA00003949"/>
    </source>
</evidence>
<dbReference type="PROSITE" id="PS51747">
    <property type="entry name" value="CYT_DCMP_DEAMINASES_2"/>
    <property type="match status" value="1"/>
</dbReference>
<dbReference type="EMBL" id="JAAQPH010000015">
    <property type="protein sequence ID" value="NIA70713.1"/>
    <property type="molecule type" value="Genomic_DNA"/>
</dbReference>
<comment type="catalytic activity">
    <reaction evidence="11 15">
        <text>cytidine + H2O + H(+) = uridine + NH4(+)</text>
        <dbReference type="Rhea" id="RHEA:16069"/>
        <dbReference type="ChEBI" id="CHEBI:15377"/>
        <dbReference type="ChEBI" id="CHEBI:15378"/>
        <dbReference type="ChEBI" id="CHEBI:16704"/>
        <dbReference type="ChEBI" id="CHEBI:17562"/>
        <dbReference type="ChEBI" id="CHEBI:28938"/>
        <dbReference type="EC" id="3.5.4.5"/>
    </reaction>
</comment>
<dbReference type="GO" id="GO:0005829">
    <property type="term" value="C:cytosol"/>
    <property type="evidence" value="ECO:0007669"/>
    <property type="project" value="TreeGrafter"/>
</dbReference>
<dbReference type="PROSITE" id="PS00903">
    <property type="entry name" value="CYT_DCMP_DEAMINASES_1"/>
    <property type="match status" value="1"/>
</dbReference>
<accession>A0A967F074</accession>
<dbReference type="PANTHER" id="PTHR11644">
    <property type="entry name" value="CYTIDINE DEAMINASE"/>
    <property type="match status" value="1"/>
</dbReference>
<dbReference type="InterPro" id="IPR050202">
    <property type="entry name" value="Cyt/Deoxycyt_deaminase"/>
</dbReference>
<evidence type="ECO:0000313" key="18">
    <source>
        <dbReference type="Proteomes" id="UP000761264"/>
    </source>
</evidence>
<dbReference type="InterPro" id="IPR006262">
    <property type="entry name" value="Cyt_deam_tetra"/>
</dbReference>
<evidence type="ECO:0000256" key="8">
    <source>
        <dbReference type="ARBA" id="ARBA00022833"/>
    </source>
</evidence>
<evidence type="ECO:0000256" key="7">
    <source>
        <dbReference type="ARBA" id="ARBA00022801"/>
    </source>
</evidence>
<comment type="function">
    <text evidence="2 15">This enzyme scavenges exogenous and endogenous cytidine and 2'-deoxycytidine for UMP synthesis.</text>
</comment>
<comment type="similarity">
    <text evidence="3 15">Belongs to the cytidine and deoxycytidylate deaminase family.</text>
</comment>
<keyword evidence="8 14" id="KW-0862">Zinc</keyword>
<feature type="active site" description="Proton donor" evidence="12">
    <location>
        <position position="54"/>
    </location>
</feature>
<protein>
    <recommendedName>
        <fullName evidence="5 15">Cytidine deaminase</fullName>
        <ecNumber evidence="4 15">3.5.4.5</ecNumber>
    </recommendedName>
    <alternativeName>
        <fullName evidence="9 15">Cytidine aminohydrolase</fullName>
    </alternativeName>
</protein>
<dbReference type="GO" id="GO:0072527">
    <property type="term" value="P:pyrimidine-containing compound metabolic process"/>
    <property type="evidence" value="ECO:0007669"/>
    <property type="project" value="UniProtKB-ARBA"/>
</dbReference>
<evidence type="ECO:0000256" key="3">
    <source>
        <dbReference type="ARBA" id="ARBA00006576"/>
    </source>
</evidence>
<dbReference type="CDD" id="cd01283">
    <property type="entry name" value="cytidine_deaminase"/>
    <property type="match status" value="1"/>
</dbReference>
<evidence type="ECO:0000313" key="17">
    <source>
        <dbReference type="EMBL" id="NIA70713.1"/>
    </source>
</evidence>
<evidence type="ECO:0000259" key="16">
    <source>
        <dbReference type="PROSITE" id="PS51747"/>
    </source>
</evidence>
<evidence type="ECO:0000256" key="9">
    <source>
        <dbReference type="ARBA" id="ARBA00032005"/>
    </source>
</evidence>
<dbReference type="InterPro" id="IPR016192">
    <property type="entry name" value="APOBEC/CMP_deaminase_Zn-bd"/>
</dbReference>
<organism evidence="17 18">
    <name type="scientific">Pelagibius litoralis</name>
    <dbReference type="NCBI Taxonomy" id="374515"/>
    <lineage>
        <taxon>Bacteria</taxon>
        <taxon>Pseudomonadati</taxon>
        <taxon>Pseudomonadota</taxon>
        <taxon>Alphaproteobacteria</taxon>
        <taxon>Rhodospirillales</taxon>
        <taxon>Rhodovibrionaceae</taxon>
        <taxon>Pelagibius</taxon>
    </lineage>
</organism>
<feature type="binding site" evidence="14">
    <location>
        <position position="52"/>
    </location>
    <ligand>
        <name>Zn(2+)</name>
        <dbReference type="ChEBI" id="CHEBI:29105"/>
        <note>catalytic</note>
    </ligand>
</feature>
<feature type="binding site" evidence="14">
    <location>
        <position position="85"/>
    </location>
    <ligand>
        <name>Zn(2+)</name>
        <dbReference type="ChEBI" id="CHEBI:29105"/>
        <note>catalytic</note>
    </ligand>
</feature>
<dbReference type="AlphaFoldDB" id="A0A967F074"/>
<dbReference type="GO" id="GO:0004126">
    <property type="term" value="F:cytidine deaminase activity"/>
    <property type="evidence" value="ECO:0007669"/>
    <property type="project" value="UniProtKB-UniRule"/>
</dbReference>
<keyword evidence="18" id="KW-1185">Reference proteome</keyword>
<dbReference type="EC" id="3.5.4.5" evidence="4 15"/>
<reference evidence="17" key="1">
    <citation type="submission" date="2020-03" db="EMBL/GenBank/DDBJ databases">
        <title>Genome of Pelagibius litoralis DSM 21314T.</title>
        <authorList>
            <person name="Wang G."/>
        </authorList>
    </citation>
    <scope>NUCLEOTIDE SEQUENCE</scope>
    <source>
        <strain evidence="17">DSM 21314</strain>
    </source>
</reference>
<sequence length="130" mass="13540">MSQGLIEAAIAAMDKAYAPYSRFAVGAALRGANGGLYAGCNVENAAYPQGWCAETTAIAAMVMAGEKRIEEVAVAGHGEALVTPCGGCRQRLREFAGDDLVIHICGPEGLRRTVTLGELLPLSFGPENLT</sequence>
<dbReference type="GO" id="GO:0042802">
    <property type="term" value="F:identical protein binding"/>
    <property type="evidence" value="ECO:0007669"/>
    <property type="project" value="UniProtKB-ARBA"/>
</dbReference>
<dbReference type="NCBIfam" id="NF004064">
    <property type="entry name" value="PRK05578.1"/>
    <property type="match status" value="1"/>
</dbReference>
<dbReference type="FunFam" id="3.40.140.10:FF:000008">
    <property type="entry name" value="Cytidine deaminase"/>
    <property type="match status" value="1"/>
</dbReference>
<evidence type="ECO:0000256" key="10">
    <source>
        <dbReference type="ARBA" id="ARBA00049252"/>
    </source>
</evidence>
<comment type="catalytic activity">
    <reaction evidence="10 15">
        <text>2'-deoxycytidine + H2O + H(+) = 2'-deoxyuridine + NH4(+)</text>
        <dbReference type="Rhea" id="RHEA:13433"/>
        <dbReference type="ChEBI" id="CHEBI:15377"/>
        <dbReference type="ChEBI" id="CHEBI:15378"/>
        <dbReference type="ChEBI" id="CHEBI:15698"/>
        <dbReference type="ChEBI" id="CHEBI:16450"/>
        <dbReference type="ChEBI" id="CHEBI:28938"/>
        <dbReference type="EC" id="3.5.4.5"/>
    </reaction>
</comment>
<evidence type="ECO:0000256" key="1">
    <source>
        <dbReference type="ARBA" id="ARBA00001947"/>
    </source>
</evidence>
<feature type="binding site" evidence="14">
    <location>
        <position position="88"/>
    </location>
    <ligand>
        <name>Zn(2+)</name>
        <dbReference type="ChEBI" id="CHEBI:29105"/>
        <note>catalytic</note>
    </ligand>
</feature>
<name>A0A967F074_9PROT</name>
<feature type="domain" description="CMP/dCMP-type deaminase" evidence="16">
    <location>
        <begin position="1"/>
        <end position="127"/>
    </location>
</feature>
<evidence type="ECO:0000256" key="11">
    <source>
        <dbReference type="ARBA" id="ARBA00049558"/>
    </source>
</evidence>
<dbReference type="GO" id="GO:0055086">
    <property type="term" value="P:nucleobase-containing small molecule metabolic process"/>
    <property type="evidence" value="ECO:0007669"/>
    <property type="project" value="UniProtKB-ARBA"/>
</dbReference>
<evidence type="ECO:0000256" key="15">
    <source>
        <dbReference type="RuleBase" id="RU364006"/>
    </source>
</evidence>
<gene>
    <name evidence="17" type="ORF">HBA54_19115</name>
</gene>
<dbReference type="PANTHER" id="PTHR11644:SF2">
    <property type="entry name" value="CYTIDINE DEAMINASE"/>
    <property type="match status" value="1"/>
</dbReference>